<gene>
    <name evidence="1" type="ORF">SAMN02745174_01418</name>
</gene>
<proteinExistence type="predicted"/>
<keyword evidence="2" id="KW-1185">Reference proteome</keyword>
<evidence type="ECO:0000313" key="1">
    <source>
        <dbReference type="EMBL" id="SJZ74173.1"/>
    </source>
</evidence>
<accession>A0A1T4N4J3</accession>
<organism evidence="1 2">
    <name type="scientific">Cetobacterium ceti</name>
    <dbReference type="NCBI Taxonomy" id="180163"/>
    <lineage>
        <taxon>Bacteria</taxon>
        <taxon>Fusobacteriati</taxon>
        <taxon>Fusobacteriota</taxon>
        <taxon>Fusobacteriia</taxon>
        <taxon>Fusobacteriales</taxon>
        <taxon>Fusobacteriaceae</taxon>
        <taxon>Cetobacterium</taxon>
    </lineage>
</organism>
<evidence type="ECO:0000313" key="2">
    <source>
        <dbReference type="Proteomes" id="UP000191153"/>
    </source>
</evidence>
<sequence>MFKKNYLEDEVINTAPVEIIEEFLDIPEEKIGKEREKHLVRFDMNMVEYPIFSKNKHRKENQVIKYYFNQKKDKYIEVRPASGSYIPGDFEEKVFIALTKLMRDRKYGNEFVVSVSEIIQNLNIENTNTKRGIAKRIKEAILRLTQTSYTFKNTLYSNKANKIIEDTIVTNIMSVRIITKKDKISNEIEHFSDGRIKEVYKISLSKPFYENLLRKGYLVYNSELLLEIDNAVARTIYMLLNKWRFNQLYLKEQVVFLMKRIPLKFDKGKLGRSVKVIENACNILQRMDLIEHFNIIKDSTWEEASIEFFFEEHHNYLKQENFYEDRNTFNNLQISFTEEKNILDNNLIAATEISNEIIEEIFNLLPSKARNLVTMEKAIKESIEKFGIERVKSSAIYTKKQKATKIRSYFLKTLEHNWDKEIKEKICSEIPISYKENFEEKNENKEIINYFNNLSLKEKETIENTVYKKYISDCGMEGKAQKIAFKGAKEILIVNYLKEKNYLSRKDKTNEVISNSKEITLDLNEIRKKVDIHLEFYVNFLKLSLQEKLDVELEVARVIFDKYSKNDFDQNQIVEIIKEAIKVVKM</sequence>
<protein>
    <recommendedName>
        <fullName evidence="3">Replication initiator protein A</fullName>
    </recommendedName>
</protein>
<name>A0A1T4N4J3_9FUSO</name>
<dbReference type="Proteomes" id="UP000191153">
    <property type="component" value="Unassembled WGS sequence"/>
</dbReference>
<dbReference type="OrthoDB" id="92794at2"/>
<dbReference type="AlphaFoldDB" id="A0A1T4N4J3"/>
<evidence type="ECO:0008006" key="3">
    <source>
        <dbReference type="Google" id="ProtNLM"/>
    </source>
</evidence>
<dbReference type="EMBL" id="FUWX01000010">
    <property type="protein sequence ID" value="SJZ74173.1"/>
    <property type="molecule type" value="Genomic_DNA"/>
</dbReference>
<reference evidence="1 2" key="1">
    <citation type="submission" date="2017-02" db="EMBL/GenBank/DDBJ databases">
        <authorList>
            <person name="Peterson S.W."/>
        </authorList>
    </citation>
    <scope>NUCLEOTIDE SEQUENCE [LARGE SCALE GENOMIC DNA]</scope>
    <source>
        <strain evidence="1 2">ATCC 700028</strain>
    </source>
</reference>
<dbReference type="RefSeq" id="WP_078693910.1">
    <property type="nucleotide sequence ID" value="NZ_FUWX01000010.1"/>
</dbReference>